<accession>B4GSK2</accession>
<organism evidence="2">
    <name type="scientific">Drosophila persimilis</name>
    <name type="common">Fruit fly</name>
    <dbReference type="NCBI Taxonomy" id="7234"/>
    <lineage>
        <taxon>Eukaryota</taxon>
        <taxon>Metazoa</taxon>
        <taxon>Ecdysozoa</taxon>
        <taxon>Arthropoda</taxon>
        <taxon>Hexapoda</taxon>
        <taxon>Insecta</taxon>
        <taxon>Pterygota</taxon>
        <taxon>Neoptera</taxon>
        <taxon>Endopterygota</taxon>
        <taxon>Diptera</taxon>
        <taxon>Brachycera</taxon>
        <taxon>Muscomorpha</taxon>
        <taxon>Ephydroidea</taxon>
        <taxon>Drosophilidae</taxon>
        <taxon>Drosophila</taxon>
        <taxon>Sophophora</taxon>
    </lineage>
</organism>
<dbReference type="HOGENOM" id="CLU_1779381_0_0_1"/>
<dbReference type="Proteomes" id="UP000008744">
    <property type="component" value="Unassembled WGS sequence"/>
</dbReference>
<name>B4GSK2_DROPE</name>
<sequence>MSMRENAPTAATLFIFMTYDIRRCIHYRYCLRSSTILYFIGFDRIVLSEGARDVRLAGMLRAIAILYRKVDNVASSKLQGHNVRSPLIHMRGFKRWASASTHKSYAPYATLPQAESYQICSRQTESYLSITETYSRQTECYPSKTE</sequence>
<dbReference type="EMBL" id="CH479189">
    <property type="protein sequence ID" value="EDW25361.1"/>
    <property type="molecule type" value="Genomic_DNA"/>
</dbReference>
<reference evidence="1 2" key="1">
    <citation type="journal article" date="2007" name="Nature">
        <title>Evolution of genes and genomes on the Drosophila phylogeny.</title>
        <authorList>
            <consortium name="Drosophila 12 Genomes Consortium"/>
            <person name="Clark A.G."/>
            <person name="Eisen M.B."/>
            <person name="Smith D.R."/>
            <person name="Bergman C.M."/>
            <person name="Oliver B."/>
            <person name="Markow T.A."/>
            <person name="Kaufman T.C."/>
            <person name="Kellis M."/>
            <person name="Gelbart W."/>
            <person name="Iyer V.N."/>
            <person name="Pollard D.A."/>
            <person name="Sackton T.B."/>
            <person name="Larracuente A.M."/>
            <person name="Singh N.D."/>
            <person name="Abad J.P."/>
            <person name="Abt D.N."/>
            <person name="Adryan B."/>
            <person name="Aguade M."/>
            <person name="Akashi H."/>
            <person name="Anderson W.W."/>
            <person name="Aquadro C.F."/>
            <person name="Ardell D.H."/>
            <person name="Arguello R."/>
            <person name="Artieri C.G."/>
            <person name="Barbash D.A."/>
            <person name="Barker D."/>
            <person name="Barsanti P."/>
            <person name="Batterham P."/>
            <person name="Batzoglou S."/>
            <person name="Begun D."/>
            <person name="Bhutkar A."/>
            <person name="Blanco E."/>
            <person name="Bosak S.A."/>
            <person name="Bradley R.K."/>
            <person name="Brand A.D."/>
            <person name="Brent M.R."/>
            <person name="Brooks A.N."/>
            <person name="Brown R.H."/>
            <person name="Butlin R.K."/>
            <person name="Caggese C."/>
            <person name="Calvi B.R."/>
            <person name="Bernardo de Carvalho A."/>
            <person name="Caspi A."/>
            <person name="Castrezana S."/>
            <person name="Celniker S.E."/>
            <person name="Chang J.L."/>
            <person name="Chapple C."/>
            <person name="Chatterji S."/>
            <person name="Chinwalla A."/>
            <person name="Civetta A."/>
            <person name="Clifton S.W."/>
            <person name="Comeron J.M."/>
            <person name="Costello J.C."/>
            <person name="Coyne J.A."/>
            <person name="Daub J."/>
            <person name="David R.G."/>
            <person name="Delcher A.L."/>
            <person name="Delehaunty K."/>
            <person name="Do C.B."/>
            <person name="Ebling H."/>
            <person name="Edwards K."/>
            <person name="Eickbush T."/>
            <person name="Evans J.D."/>
            <person name="Filipski A."/>
            <person name="Findeiss S."/>
            <person name="Freyhult E."/>
            <person name="Fulton L."/>
            <person name="Fulton R."/>
            <person name="Garcia A.C."/>
            <person name="Gardiner A."/>
            <person name="Garfield D.A."/>
            <person name="Garvin B.E."/>
            <person name="Gibson G."/>
            <person name="Gilbert D."/>
            <person name="Gnerre S."/>
            <person name="Godfrey J."/>
            <person name="Good R."/>
            <person name="Gotea V."/>
            <person name="Gravely B."/>
            <person name="Greenberg A.J."/>
            <person name="Griffiths-Jones S."/>
            <person name="Gross S."/>
            <person name="Guigo R."/>
            <person name="Gustafson E.A."/>
            <person name="Haerty W."/>
            <person name="Hahn M.W."/>
            <person name="Halligan D.L."/>
            <person name="Halpern A.L."/>
            <person name="Halter G.M."/>
            <person name="Han M.V."/>
            <person name="Heger A."/>
            <person name="Hillier L."/>
            <person name="Hinrichs A.S."/>
            <person name="Holmes I."/>
            <person name="Hoskins R.A."/>
            <person name="Hubisz M.J."/>
            <person name="Hultmark D."/>
            <person name="Huntley M.A."/>
            <person name="Jaffe D.B."/>
            <person name="Jagadeeshan S."/>
            <person name="Jeck W.R."/>
            <person name="Johnson J."/>
            <person name="Jones C.D."/>
            <person name="Jordan W.C."/>
            <person name="Karpen G.H."/>
            <person name="Kataoka E."/>
            <person name="Keightley P.D."/>
            <person name="Kheradpour P."/>
            <person name="Kirkness E.F."/>
            <person name="Koerich L.B."/>
            <person name="Kristiansen K."/>
            <person name="Kudrna D."/>
            <person name="Kulathinal R.J."/>
            <person name="Kumar S."/>
            <person name="Kwok R."/>
            <person name="Lander E."/>
            <person name="Langley C.H."/>
            <person name="Lapoint R."/>
            <person name="Lazzaro B.P."/>
            <person name="Lee S.J."/>
            <person name="Levesque L."/>
            <person name="Li R."/>
            <person name="Lin C.F."/>
            <person name="Lin M.F."/>
            <person name="Lindblad-Toh K."/>
            <person name="Llopart A."/>
            <person name="Long M."/>
            <person name="Low L."/>
            <person name="Lozovsky E."/>
            <person name="Lu J."/>
            <person name="Luo M."/>
            <person name="Machado C.A."/>
            <person name="Makalowski W."/>
            <person name="Marzo M."/>
            <person name="Matsuda M."/>
            <person name="Matzkin L."/>
            <person name="McAllister B."/>
            <person name="McBride C.S."/>
            <person name="McKernan B."/>
            <person name="McKernan K."/>
            <person name="Mendez-Lago M."/>
            <person name="Minx P."/>
            <person name="Mollenhauer M.U."/>
            <person name="Montooth K."/>
            <person name="Mount S.M."/>
            <person name="Mu X."/>
            <person name="Myers E."/>
            <person name="Negre B."/>
            <person name="Newfeld S."/>
            <person name="Nielsen R."/>
            <person name="Noor M.A."/>
            <person name="O'Grady P."/>
            <person name="Pachter L."/>
            <person name="Papaceit M."/>
            <person name="Parisi M.J."/>
            <person name="Parisi M."/>
            <person name="Parts L."/>
            <person name="Pedersen J.S."/>
            <person name="Pesole G."/>
            <person name="Phillippy A.M."/>
            <person name="Ponting C.P."/>
            <person name="Pop M."/>
            <person name="Porcelli D."/>
            <person name="Powell J.R."/>
            <person name="Prohaska S."/>
            <person name="Pruitt K."/>
            <person name="Puig M."/>
            <person name="Quesneville H."/>
            <person name="Ram K.R."/>
            <person name="Rand D."/>
            <person name="Rasmussen M.D."/>
            <person name="Reed L.K."/>
            <person name="Reenan R."/>
            <person name="Reily A."/>
            <person name="Remington K.A."/>
            <person name="Rieger T.T."/>
            <person name="Ritchie M.G."/>
            <person name="Robin C."/>
            <person name="Rogers Y.H."/>
            <person name="Rohde C."/>
            <person name="Rozas J."/>
            <person name="Rubenfield M.J."/>
            <person name="Ruiz A."/>
            <person name="Russo S."/>
            <person name="Salzberg S.L."/>
            <person name="Sanchez-Gracia A."/>
            <person name="Saranga D.J."/>
            <person name="Sato H."/>
            <person name="Schaeffer S.W."/>
            <person name="Schatz M.C."/>
            <person name="Schlenke T."/>
            <person name="Schwartz R."/>
            <person name="Segarra C."/>
            <person name="Singh R.S."/>
            <person name="Sirot L."/>
            <person name="Sirota M."/>
            <person name="Sisneros N.B."/>
            <person name="Smith C.D."/>
            <person name="Smith T.F."/>
            <person name="Spieth J."/>
            <person name="Stage D.E."/>
            <person name="Stark A."/>
            <person name="Stephan W."/>
            <person name="Strausberg R.L."/>
            <person name="Strempel S."/>
            <person name="Sturgill D."/>
            <person name="Sutton G."/>
            <person name="Sutton G.G."/>
            <person name="Tao W."/>
            <person name="Teichmann S."/>
            <person name="Tobari Y.N."/>
            <person name="Tomimura Y."/>
            <person name="Tsolas J.M."/>
            <person name="Valente V.L."/>
            <person name="Venter E."/>
            <person name="Venter J.C."/>
            <person name="Vicario S."/>
            <person name="Vieira F.G."/>
            <person name="Vilella A.J."/>
            <person name="Villasante A."/>
            <person name="Walenz B."/>
            <person name="Wang J."/>
            <person name="Wasserman M."/>
            <person name="Watts T."/>
            <person name="Wilson D."/>
            <person name="Wilson R.K."/>
            <person name="Wing R.A."/>
            <person name="Wolfner M.F."/>
            <person name="Wong A."/>
            <person name="Wong G.K."/>
            <person name="Wu C.I."/>
            <person name="Wu G."/>
            <person name="Yamamoto D."/>
            <person name="Yang H.P."/>
            <person name="Yang S.P."/>
            <person name="Yorke J.A."/>
            <person name="Yoshida K."/>
            <person name="Zdobnov E."/>
            <person name="Zhang P."/>
            <person name="Zhang Y."/>
            <person name="Zimin A.V."/>
            <person name="Baldwin J."/>
            <person name="Abdouelleil A."/>
            <person name="Abdulkadir J."/>
            <person name="Abebe A."/>
            <person name="Abera B."/>
            <person name="Abreu J."/>
            <person name="Acer S.C."/>
            <person name="Aftuck L."/>
            <person name="Alexander A."/>
            <person name="An P."/>
            <person name="Anderson E."/>
            <person name="Anderson S."/>
            <person name="Arachi H."/>
            <person name="Azer M."/>
            <person name="Bachantsang P."/>
            <person name="Barry A."/>
            <person name="Bayul T."/>
            <person name="Berlin A."/>
            <person name="Bessette D."/>
            <person name="Bloom T."/>
            <person name="Blye J."/>
            <person name="Boguslavskiy L."/>
            <person name="Bonnet C."/>
            <person name="Boukhgalter B."/>
            <person name="Bourzgui I."/>
            <person name="Brown A."/>
            <person name="Cahill P."/>
            <person name="Channer S."/>
            <person name="Cheshatsang Y."/>
            <person name="Chuda L."/>
            <person name="Citroen M."/>
            <person name="Collymore A."/>
            <person name="Cooke P."/>
            <person name="Costello M."/>
            <person name="D'Aco K."/>
            <person name="Daza R."/>
            <person name="De Haan G."/>
            <person name="DeGray S."/>
            <person name="DeMaso C."/>
            <person name="Dhargay N."/>
            <person name="Dooley K."/>
            <person name="Dooley E."/>
            <person name="Doricent M."/>
            <person name="Dorje P."/>
            <person name="Dorjee K."/>
            <person name="Dupes A."/>
            <person name="Elong R."/>
            <person name="Falk J."/>
            <person name="Farina A."/>
            <person name="Faro S."/>
            <person name="Ferguson D."/>
            <person name="Fisher S."/>
            <person name="Foley C.D."/>
            <person name="Franke A."/>
            <person name="Friedrich D."/>
            <person name="Gadbois L."/>
            <person name="Gearin G."/>
            <person name="Gearin C.R."/>
            <person name="Giannoukos G."/>
            <person name="Goode T."/>
            <person name="Graham J."/>
            <person name="Grandbois E."/>
            <person name="Grewal S."/>
            <person name="Gyaltsen K."/>
            <person name="Hafez N."/>
            <person name="Hagos B."/>
            <person name="Hall J."/>
            <person name="Henson C."/>
            <person name="Hollinger A."/>
            <person name="Honan T."/>
            <person name="Huard M.D."/>
            <person name="Hughes L."/>
            <person name="Hurhula B."/>
            <person name="Husby M.E."/>
            <person name="Kamat A."/>
            <person name="Kanga B."/>
            <person name="Kashin S."/>
            <person name="Khazanovich D."/>
            <person name="Kisner P."/>
            <person name="Lance K."/>
            <person name="Lara M."/>
            <person name="Lee W."/>
            <person name="Lennon N."/>
            <person name="Letendre F."/>
            <person name="LeVine R."/>
            <person name="Lipovsky A."/>
            <person name="Liu X."/>
            <person name="Liu J."/>
            <person name="Liu S."/>
            <person name="Lokyitsang T."/>
            <person name="Lokyitsang Y."/>
            <person name="Lubonja R."/>
            <person name="Lui A."/>
            <person name="MacDonald P."/>
            <person name="Magnisalis V."/>
            <person name="Maru K."/>
            <person name="Matthews C."/>
            <person name="McCusker W."/>
            <person name="McDonough S."/>
            <person name="Mehta T."/>
            <person name="Meldrim J."/>
            <person name="Meneus L."/>
            <person name="Mihai O."/>
            <person name="Mihalev A."/>
            <person name="Mihova T."/>
            <person name="Mittelman R."/>
            <person name="Mlenga V."/>
            <person name="Montmayeur A."/>
            <person name="Mulrain L."/>
            <person name="Navidi A."/>
            <person name="Naylor J."/>
            <person name="Negash T."/>
            <person name="Nguyen T."/>
            <person name="Nguyen N."/>
            <person name="Nicol R."/>
            <person name="Norbu C."/>
            <person name="Norbu N."/>
            <person name="Novod N."/>
            <person name="O'Neill B."/>
            <person name="Osman S."/>
            <person name="Markiewicz E."/>
            <person name="Oyono O.L."/>
            <person name="Patti C."/>
            <person name="Phunkhang P."/>
            <person name="Pierre F."/>
            <person name="Priest M."/>
            <person name="Raghuraman S."/>
            <person name="Rege F."/>
            <person name="Reyes R."/>
            <person name="Rise C."/>
            <person name="Rogov P."/>
            <person name="Ross K."/>
            <person name="Ryan E."/>
            <person name="Settipalli S."/>
            <person name="Shea T."/>
            <person name="Sherpa N."/>
            <person name="Shi L."/>
            <person name="Shih D."/>
            <person name="Sparrow T."/>
            <person name="Spaulding J."/>
            <person name="Stalker J."/>
            <person name="Stange-Thomann N."/>
            <person name="Stavropoulos S."/>
            <person name="Stone C."/>
            <person name="Strader C."/>
            <person name="Tesfaye S."/>
            <person name="Thomson T."/>
            <person name="Thoulutsang Y."/>
            <person name="Thoulutsang D."/>
            <person name="Topham K."/>
            <person name="Topping I."/>
            <person name="Tsamla T."/>
            <person name="Vassiliev H."/>
            <person name="Vo A."/>
            <person name="Wangchuk T."/>
            <person name="Wangdi T."/>
            <person name="Weiand M."/>
            <person name="Wilkinson J."/>
            <person name="Wilson A."/>
            <person name="Yadav S."/>
            <person name="Young G."/>
            <person name="Yu Q."/>
            <person name="Zembek L."/>
            <person name="Zhong D."/>
            <person name="Zimmer A."/>
            <person name="Zwirko Z."/>
            <person name="Jaffe D.B."/>
            <person name="Alvarez P."/>
            <person name="Brockman W."/>
            <person name="Butler J."/>
            <person name="Chin C."/>
            <person name="Gnerre S."/>
            <person name="Grabherr M."/>
            <person name="Kleber M."/>
            <person name="Mauceli E."/>
            <person name="MacCallum I."/>
        </authorList>
    </citation>
    <scope>NUCLEOTIDE SEQUENCE [LARGE SCALE GENOMIC DNA]</scope>
    <source>
        <strain evidence="2">MSH-3 / Tucson 14011-0111.49</strain>
    </source>
</reference>
<proteinExistence type="predicted"/>
<keyword evidence="2" id="KW-1185">Reference proteome</keyword>
<evidence type="ECO:0000313" key="1">
    <source>
        <dbReference type="EMBL" id="EDW25361.1"/>
    </source>
</evidence>
<evidence type="ECO:0000313" key="2">
    <source>
        <dbReference type="Proteomes" id="UP000008744"/>
    </source>
</evidence>
<gene>
    <name evidence="1" type="primary">Dper\GL26471</name>
    <name evidence="1" type="ORF">Dper_GL26471</name>
</gene>
<protein>
    <submittedName>
        <fullName evidence="1">GL26471</fullName>
    </submittedName>
</protein>
<dbReference type="AlphaFoldDB" id="B4GSK2"/>